<gene>
    <name evidence="2" type="ORF">BOO71_0000562</name>
</gene>
<accession>A0A1U7P4U4</accession>
<evidence type="ECO:0000313" key="3">
    <source>
        <dbReference type="Proteomes" id="UP000186607"/>
    </source>
</evidence>
<protein>
    <submittedName>
        <fullName evidence="2">Uncharacterized protein</fullName>
    </submittedName>
</protein>
<feature type="compositionally biased region" description="Basic and acidic residues" evidence="1">
    <location>
        <begin position="1"/>
        <end position="15"/>
    </location>
</feature>
<dbReference type="STRING" id="249408.BOO71_0000562"/>
<dbReference type="AlphaFoldDB" id="A0A1U7P4U4"/>
<feature type="region of interest" description="Disordered" evidence="1">
    <location>
        <begin position="1"/>
        <end position="63"/>
    </location>
</feature>
<keyword evidence="3" id="KW-1185">Reference proteome</keyword>
<evidence type="ECO:0000313" key="2">
    <source>
        <dbReference type="EMBL" id="OLV20178.1"/>
    </source>
</evidence>
<feature type="compositionally biased region" description="Basic residues" evidence="1">
    <location>
        <begin position="47"/>
        <end position="63"/>
    </location>
</feature>
<comment type="caution">
    <text evidence="2">The sequence shown here is derived from an EMBL/GenBank/DDBJ whole genome shotgun (WGS) entry which is preliminary data.</text>
</comment>
<proteinExistence type="predicted"/>
<dbReference type="EMBL" id="MSTI01000007">
    <property type="protein sequence ID" value="OLV20178.1"/>
    <property type="molecule type" value="Genomic_DNA"/>
</dbReference>
<dbReference type="RefSeq" id="WP_075830133.1">
    <property type="nucleotide sequence ID" value="NZ_MSTI01000007.1"/>
</dbReference>
<evidence type="ECO:0000256" key="1">
    <source>
        <dbReference type="SAM" id="MobiDB-lite"/>
    </source>
</evidence>
<organism evidence="2 3">
    <name type="scientific">Deinococcus marmoris</name>
    <dbReference type="NCBI Taxonomy" id="249408"/>
    <lineage>
        <taxon>Bacteria</taxon>
        <taxon>Thermotogati</taxon>
        <taxon>Deinococcota</taxon>
        <taxon>Deinococci</taxon>
        <taxon>Deinococcales</taxon>
        <taxon>Deinococcaceae</taxon>
        <taxon>Deinococcus</taxon>
    </lineage>
</organism>
<sequence length="63" mass="7224">MDARLRMGEHARGDDLLFPARQTTDTADVRPTFTAQRASTAQVKAQAKTRRKAKKEARKKQRR</sequence>
<name>A0A1U7P4U4_9DEIO</name>
<dbReference type="Proteomes" id="UP000186607">
    <property type="component" value="Unassembled WGS sequence"/>
</dbReference>
<reference evidence="2 3" key="1">
    <citation type="submission" date="2017-01" db="EMBL/GenBank/DDBJ databases">
        <title>Genome Analysis of Deinococcus marmoris KOPRI26562.</title>
        <authorList>
            <person name="Kim J.H."/>
            <person name="Oh H.-M."/>
        </authorList>
    </citation>
    <scope>NUCLEOTIDE SEQUENCE [LARGE SCALE GENOMIC DNA]</scope>
    <source>
        <strain evidence="2 3">KOPRI26562</strain>
    </source>
</reference>